<dbReference type="AlphaFoldDB" id="A0A7X5V503"/>
<name>A0A7X5V503_9ACTN</name>
<keyword evidence="2" id="KW-1185">Reference proteome</keyword>
<protein>
    <submittedName>
        <fullName evidence="1">Uncharacterized protein</fullName>
    </submittedName>
</protein>
<dbReference type="Proteomes" id="UP000555407">
    <property type="component" value="Unassembled WGS sequence"/>
</dbReference>
<organism evidence="1 2">
    <name type="scientific">Kribbella shirazensis</name>
    <dbReference type="NCBI Taxonomy" id="1105143"/>
    <lineage>
        <taxon>Bacteria</taxon>
        <taxon>Bacillati</taxon>
        <taxon>Actinomycetota</taxon>
        <taxon>Actinomycetes</taxon>
        <taxon>Propionibacteriales</taxon>
        <taxon>Kribbellaceae</taxon>
        <taxon>Kribbella</taxon>
    </lineage>
</organism>
<evidence type="ECO:0000313" key="2">
    <source>
        <dbReference type="Proteomes" id="UP000555407"/>
    </source>
</evidence>
<dbReference type="EMBL" id="JAASRO010000001">
    <property type="protein sequence ID" value="NIK54687.1"/>
    <property type="molecule type" value="Genomic_DNA"/>
</dbReference>
<evidence type="ECO:0000313" key="1">
    <source>
        <dbReference type="EMBL" id="NIK54687.1"/>
    </source>
</evidence>
<accession>A0A7X5V503</accession>
<gene>
    <name evidence="1" type="ORF">BJY22_000404</name>
</gene>
<proteinExistence type="predicted"/>
<sequence>MCAGVDYDRGMTGLIHLKEMPHDSELSGCRRYWGLWRRPII</sequence>
<reference evidence="1 2" key="1">
    <citation type="submission" date="2020-03" db="EMBL/GenBank/DDBJ databases">
        <title>Sequencing the genomes of 1000 actinobacteria strains.</title>
        <authorList>
            <person name="Klenk H.-P."/>
        </authorList>
    </citation>
    <scope>NUCLEOTIDE SEQUENCE [LARGE SCALE GENOMIC DNA]</scope>
    <source>
        <strain evidence="1 2">DSM 45490</strain>
    </source>
</reference>
<comment type="caution">
    <text evidence="1">The sequence shown here is derived from an EMBL/GenBank/DDBJ whole genome shotgun (WGS) entry which is preliminary data.</text>
</comment>